<proteinExistence type="predicted"/>
<organism evidence="1 2">
    <name type="scientific">Maribacter aurantiacus</name>
    <dbReference type="NCBI Taxonomy" id="1882343"/>
    <lineage>
        <taxon>Bacteria</taxon>
        <taxon>Pseudomonadati</taxon>
        <taxon>Bacteroidota</taxon>
        <taxon>Flavobacteriia</taxon>
        <taxon>Flavobacteriales</taxon>
        <taxon>Flavobacteriaceae</taxon>
        <taxon>Maribacter</taxon>
    </lineage>
</organism>
<dbReference type="Proteomes" id="UP000308382">
    <property type="component" value="Unassembled WGS sequence"/>
</dbReference>
<sequence>MASIKNLKKDINNVLGDIIEGVYIVEATNGGGPSKEGTAIIDGAISTFDELISKVNQADIENKKVHFNGIRTELETKANKLVDQLNSMAE</sequence>
<evidence type="ECO:0000313" key="1">
    <source>
        <dbReference type="EMBL" id="TLF43144.1"/>
    </source>
</evidence>
<reference evidence="1 2" key="1">
    <citation type="journal article" date="2017" name="Int. J. Syst. Evol. Microbiol.">
        <title>Maripseudobacter aurantiacus gen. nov., sp. nov., a novel member of the family Flavobacteriaceae isolated from a sedimentation basin.</title>
        <authorList>
            <person name="Chen C."/>
            <person name="Su Y."/>
            <person name="Tao T."/>
            <person name="Fu G."/>
            <person name="Zhang C."/>
            <person name="Sun C."/>
            <person name="Zhang X."/>
            <person name="Wu M."/>
        </authorList>
    </citation>
    <scope>NUCLEOTIDE SEQUENCE [LARGE SCALE GENOMIC DNA]</scope>
    <source>
        <strain evidence="2">CDA4</strain>
    </source>
</reference>
<dbReference type="OrthoDB" id="1121857at2"/>
<dbReference type="RefSeq" id="WP_138259273.1">
    <property type="nucleotide sequence ID" value="NZ_VBUK01000010.1"/>
</dbReference>
<accession>A0A5R8M0K6</accession>
<gene>
    <name evidence="1" type="ORF">FEK29_15135</name>
</gene>
<dbReference type="AlphaFoldDB" id="A0A5R8M0K6"/>
<evidence type="ECO:0000313" key="2">
    <source>
        <dbReference type="Proteomes" id="UP000308382"/>
    </source>
</evidence>
<comment type="caution">
    <text evidence="1">The sequence shown here is derived from an EMBL/GenBank/DDBJ whole genome shotgun (WGS) entry which is preliminary data.</text>
</comment>
<dbReference type="EMBL" id="VBUK01000010">
    <property type="protein sequence ID" value="TLF43144.1"/>
    <property type="molecule type" value="Genomic_DNA"/>
</dbReference>
<protein>
    <submittedName>
        <fullName evidence="1">Uncharacterized protein</fullName>
    </submittedName>
</protein>
<name>A0A5R8M0K6_9FLAO</name>
<keyword evidence="2" id="KW-1185">Reference proteome</keyword>